<keyword evidence="11 13" id="KW-0472">Membrane</keyword>
<reference evidence="14 15" key="1">
    <citation type="submission" date="2020-08" db="EMBL/GenBank/DDBJ databases">
        <title>Genome public.</title>
        <authorList>
            <person name="Liu C."/>
            <person name="Sun Q."/>
        </authorList>
    </citation>
    <scope>NUCLEOTIDE SEQUENCE [LARGE SCALE GENOMIC DNA]</scope>
    <source>
        <strain evidence="14 15">New-38</strain>
    </source>
</reference>
<evidence type="ECO:0000256" key="10">
    <source>
        <dbReference type="ARBA" id="ARBA00023065"/>
    </source>
</evidence>
<keyword evidence="9 13" id="KW-1133">Transmembrane helix</keyword>
<dbReference type="Pfam" id="PF01554">
    <property type="entry name" value="MatE"/>
    <property type="match status" value="2"/>
</dbReference>
<gene>
    <name evidence="14" type="ORF">H8S34_04485</name>
</gene>
<dbReference type="NCBIfam" id="TIGR00797">
    <property type="entry name" value="matE"/>
    <property type="match status" value="1"/>
</dbReference>
<protein>
    <recommendedName>
        <fullName evidence="4">Probable multidrug resistance protein NorM</fullName>
    </recommendedName>
    <alternativeName>
        <fullName evidence="12">Multidrug-efflux transporter</fullName>
    </alternativeName>
</protein>
<evidence type="ECO:0000256" key="9">
    <source>
        <dbReference type="ARBA" id="ARBA00022989"/>
    </source>
</evidence>
<evidence type="ECO:0000256" key="11">
    <source>
        <dbReference type="ARBA" id="ARBA00023136"/>
    </source>
</evidence>
<feature type="transmembrane region" description="Helical" evidence="13">
    <location>
        <begin position="203"/>
        <end position="225"/>
    </location>
</feature>
<feature type="transmembrane region" description="Helical" evidence="13">
    <location>
        <begin position="291"/>
        <end position="312"/>
    </location>
</feature>
<dbReference type="Proteomes" id="UP000660021">
    <property type="component" value="Unassembled WGS sequence"/>
</dbReference>
<dbReference type="InterPro" id="IPR050222">
    <property type="entry name" value="MATE_MdtK"/>
</dbReference>
<feature type="transmembrane region" description="Helical" evidence="13">
    <location>
        <begin position="20"/>
        <end position="43"/>
    </location>
</feature>
<keyword evidence="15" id="KW-1185">Reference proteome</keyword>
<dbReference type="PANTHER" id="PTHR43298:SF2">
    <property type="entry name" value="FMN_FAD EXPORTER YEEO-RELATED"/>
    <property type="match status" value="1"/>
</dbReference>
<evidence type="ECO:0000256" key="3">
    <source>
        <dbReference type="ARBA" id="ARBA00010199"/>
    </source>
</evidence>
<evidence type="ECO:0000256" key="5">
    <source>
        <dbReference type="ARBA" id="ARBA00022448"/>
    </source>
</evidence>
<feature type="transmembrane region" description="Helical" evidence="13">
    <location>
        <begin position="425"/>
        <end position="446"/>
    </location>
</feature>
<keyword evidence="5" id="KW-0813">Transport</keyword>
<comment type="similarity">
    <text evidence="3">Belongs to the multi antimicrobial extrusion (MATE) (TC 2.A.66.1) family.</text>
</comment>
<keyword evidence="8 13" id="KW-0812">Transmembrane</keyword>
<feature type="transmembrane region" description="Helical" evidence="13">
    <location>
        <begin position="324"/>
        <end position="345"/>
    </location>
</feature>
<evidence type="ECO:0000313" key="15">
    <source>
        <dbReference type="Proteomes" id="UP000660021"/>
    </source>
</evidence>
<feature type="transmembrane region" description="Helical" evidence="13">
    <location>
        <begin position="143"/>
        <end position="164"/>
    </location>
</feature>
<comment type="function">
    <text evidence="1">Multidrug efflux pump.</text>
</comment>
<name>A0ABR7HRD4_9FIRM</name>
<keyword evidence="6" id="KW-0050">Antiport</keyword>
<proteinExistence type="inferred from homology"/>
<dbReference type="PIRSF" id="PIRSF006603">
    <property type="entry name" value="DinF"/>
    <property type="match status" value="1"/>
</dbReference>
<dbReference type="CDD" id="cd13138">
    <property type="entry name" value="MATE_yoeA_like"/>
    <property type="match status" value="1"/>
</dbReference>
<feature type="transmembrane region" description="Helical" evidence="13">
    <location>
        <begin position="63"/>
        <end position="89"/>
    </location>
</feature>
<feature type="transmembrane region" description="Helical" evidence="13">
    <location>
        <begin position="101"/>
        <end position="123"/>
    </location>
</feature>
<evidence type="ECO:0000256" key="1">
    <source>
        <dbReference type="ARBA" id="ARBA00003408"/>
    </source>
</evidence>
<comment type="caution">
    <text evidence="14">The sequence shown here is derived from an EMBL/GenBank/DDBJ whole genome shotgun (WGS) entry which is preliminary data.</text>
</comment>
<evidence type="ECO:0000256" key="12">
    <source>
        <dbReference type="ARBA" id="ARBA00031636"/>
    </source>
</evidence>
<dbReference type="InterPro" id="IPR048279">
    <property type="entry name" value="MdtK-like"/>
</dbReference>
<organism evidence="14 15">
    <name type="scientific">Pseudoflavonifractor hominis</name>
    <dbReference type="NCBI Taxonomy" id="2763059"/>
    <lineage>
        <taxon>Bacteria</taxon>
        <taxon>Bacillati</taxon>
        <taxon>Bacillota</taxon>
        <taxon>Clostridia</taxon>
        <taxon>Eubacteriales</taxon>
        <taxon>Oscillospiraceae</taxon>
        <taxon>Pseudoflavonifractor</taxon>
    </lineage>
</organism>
<dbReference type="PANTHER" id="PTHR43298">
    <property type="entry name" value="MULTIDRUG RESISTANCE PROTEIN NORM-RELATED"/>
    <property type="match status" value="1"/>
</dbReference>
<evidence type="ECO:0000313" key="14">
    <source>
        <dbReference type="EMBL" id="MBC5730089.1"/>
    </source>
</evidence>
<keyword evidence="10" id="KW-0406">Ion transport</keyword>
<evidence type="ECO:0000256" key="13">
    <source>
        <dbReference type="SAM" id="Phobius"/>
    </source>
</evidence>
<evidence type="ECO:0000256" key="6">
    <source>
        <dbReference type="ARBA" id="ARBA00022449"/>
    </source>
</evidence>
<dbReference type="InterPro" id="IPR002528">
    <property type="entry name" value="MATE_fam"/>
</dbReference>
<feature type="transmembrane region" description="Helical" evidence="13">
    <location>
        <begin position="401"/>
        <end position="419"/>
    </location>
</feature>
<evidence type="ECO:0000256" key="4">
    <source>
        <dbReference type="ARBA" id="ARBA00020268"/>
    </source>
</evidence>
<sequence length="457" mass="49594">MPEEKQRHSRYERDLTEGHVVKQLILFALPFLASNLIQSLYSVADMLIVGNFAGNISMSGVNIGSQITFILTNIVVGLCTGGTILIAQAMGRRDRKAIEEVTATLMTTLLIAGVIITALMIFLRVPILRLIQTPKEAFDEANRYLVVTCAGILFIFAYNVLSAVQRGMGDSKRPFYFVLIACVTNIVLDYVLVAIFHMGALGAAIATVFSQGLSVVLCMVTLARDNFVFDFKPKSLRVDRHYVGRIFRLGLPSAVQNGVTSFSFLIITVLTNYIGGVNASAAVGVVSKFNGFAIMPAVALAASISTICAQNIGADRWDRAVKTCWIGTGIAAVISVLIFLVTRIFPAEIIALFNRDPELVGYGVVYMNTFCFDYLFVPFCFCINGLFIASGHTTFSLTNNLMSSLILRIPACILFSLVLDWGMMGVGVGAPVASAGSLCVIIGYYLSGKWKENRAGQ</sequence>
<feature type="transmembrane region" description="Helical" evidence="13">
    <location>
        <begin position="176"/>
        <end position="197"/>
    </location>
</feature>
<evidence type="ECO:0000256" key="2">
    <source>
        <dbReference type="ARBA" id="ARBA00004651"/>
    </source>
</evidence>
<dbReference type="EMBL" id="JACOPR010000002">
    <property type="protein sequence ID" value="MBC5730089.1"/>
    <property type="molecule type" value="Genomic_DNA"/>
</dbReference>
<keyword evidence="7" id="KW-1003">Cell membrane</keyword>
<evidence type="ECO:0000256" key="7">
    <source>
        <dbReference type="ARBA" id="ARBA00022475"/>
    </source>
</evidence>
<feature type="transmembrane region" description="Helical" evidence="13">
    <location>
        <begin position="365"/>
        <end position="389"/>
    </location>
</feature>
<comment type="subcellular location">
    <subcellularLocation>
        <location evidence="2">Cell membrane</location>
        <topology evidence="2">Multi-pass membrane protein</topology>
    </subcellularLocation>
</comment>
<accession>A0ABR7HRD4</accession>
<evidence type="ECO:0000256" key="8">
    <source>
        <dbReference type="ARBA" id="ARBA00022692"/>
    </source>
</evidence>